<dbReference type="Proteomes" id="UP000678393">
    <property type="component" value="Unassembled WGS sequence"/>
</dbReference>
<dbReference type="AlphaFoldDB" id="A0A8S3ZB58"/>
<evidence type="ECO:0000256" key="8">
    <source>
        <dbReference type="ARBA" id="ARBA00023180"/>
    </source>
</evidence>
<evidence type="ECO:0000256" key="6">
    <source>
        <dbReference type="ARBA" id="ARBA00023136"/>
    </source>
</evidence>
<feature type="transmembrane region" description="Helical" evidence="10">
    <location>
        <begin position="144"/>
        <end position="165"/>
    </location>
</feature>
<evidence type="ECO:0000256" key="1">
    <source>
        <dbReference type="ARBA" id="ARBA00004651"/>
    </source>
</evidence>
<name>A0A8S3ZB58_9EUPU</name>
<dbReference type="OrthoDB" id="6435638at2759"/>
<evidence type="ECO:0000256" key="7">
    <source>
        <dbReference type="ARBA" id="ARBA00023170"/>
    </source>
</evidence>
<dbReference type="GO" id="GO:0005886">
    <property type="term" value="C:plasma membrane"/>
    <property type="evidence" value="ECO:0007669"/>
    <property type="project" value="UniProtKB-SubCell"/>
</dbReference>
<organism evidence="12 13">
    <name type="scientific">Candidula unifasciata</name>
    <dbReference type="NCBI Taxonomy" id="100452"/>
    <lineage>
        <taxon>Eukaryota</taxon>
        <taxon>Metazoa</taxon>
        <taxon>Spiralia</taxon>
        <taxon>Lophotrochozoa</taxon>
        <taxon>Mollusca</taxon>
        <taxon>Gastropoda</taxon>
        <taxon>Heterobranchia</taxon>
        <taxon>Euthyneura</taxon>
        <taxon>Panpulmonata</taxon>
        <taxon>Eupulmonata</taxon>
        <taxon>Stylommatophora</taxon>
        <taxon>Helicina</taxon>
        <taxon>Helicoidea</taxon>
        <taxon>Geomitridae</taxon>
        <taxon>Candidula</taxon>
    </lineage>
</organism>
<dbReference type="InterPro" id="IPR000276">
    <property type="entry name" value="GPCR_Rhodpsn"/>
</dbReference>
<feature type="domain" description="G-protein coupled receptors family 1 profile" evidence="11">
    <location>
        <begin position="44"/>
        <end position="356"/>
    </location>
</feature>
<dbReference type="PROSITE" id="PS50262">
    <property type="entry name" value="G_PROTEIN_RECEP_F1_2"/>
    <property type="match status" value="1"/>
</dbReference>
<evidence type="ECO:0000256" key="9">
    <source>
        <dbReference type="ARBA" id="ARBA00023224"/>
    </source>
</evidence>
<feature type="transmembrane region" description="Helical" evidence="10">
    <location>
        <begin position="338"/>
        <end position="359"/>
    </location>
</feature>
<keyword evidence="6 10" id="KW-0472">Membrane</keyword>
<feature type="transmembrane region" description="Helical" evidence="10">
    <location>
        <begin position="192"/>
        <end position="221"/>
    </location>
</feature>
<keyword evidence="2" id="KW-1003">Cell membrane</keyword>
<evidence type="ECO:0000256" key="2">
    <source>
        <dbReference type="ARBA" id="ARBA00022475"/>
    </source>
</evidence>
<comment type="subcellular location">
    <subcellularLocation>
        <location evidence="1 10">Cell membrane</location>
        <topology evidence="1 10">Multi-pass membrane protein</topology>
    </subcellularLocation>
</comment>
<evidence type="ECO:0000313" key="12">
    <source>
        <dbReference type="EMBL" id="CAG5124306.1"/>
    </source>
</evidence>
<comment type="caution">
    <text evidence="12">The sequence shown here is derived from an EMBL/GenBank/DDBJ whole genome shotgun (WGS) entry which is preliminary data.</text>
</comment>
<feature type="transmembrane region" description="Helical" evidence="10">
    <location>
        <begin position="304"/>
        <end position="326"/>
    </location>
</feature>
<comment type="similarity">
    <text evidence="10">Belongs to the G-protein coupled receptor 1 family. Vasopressin/oxytocin receptor subfamily.</text>
</comment>
<protein>
    <recommendedName>
        <fullName evidence="11">G-protein coupled receptors family 1 profile domain-containing protein</fullName>
    </recommendedName>
</protein>
<evidence type="ECO:0000256" key="4">
    <source>
        <dbReference type="ARBA" id="ARBA00022989"/>
    </source>
</evidence>
<evidence type="ECO:0000256" key="10">
    <source>
        <dbReference type="RuleBase" id="RU046427"/>
    </source>
</evidence>
<feature type="transmembrane region" description="Helical" evidence="10">
    <location>
        <begin position="102"/>
        <end position="123"/>
    </location>
</feature>
<dbReference type="GO" id="GO:0032870">
    <property type="term" value="P:cellular response to hormone stimulus"/>
    <property type="evidence" value="ECO:0007669"/>
    <property type="project" value="TreeGrafter"/>
</dbReference>
<keyword evidence="13" id="KW-1185">Reference proteome</keyword>
<dbReference type="InterPro" id="IPR017452">
    <property type="entry name" value="GPCR_Rhodpsn_7TM"/>
</dbReference>
<accession>A0A8S3ZB58</accession>
<evidence type="ECO:0000256" key="5">
    <source>
        <dbReference type="ARBA" id="ARBA00023040"/>
    </source>
</evidence>
<dbReference type="GO" id="GO:0005000">
    <property type="term" value="F:vasopressin receptor activity"/>
    <property type="evidence" value="ECO:0007669"/>
    <property type="project" value="InterPro"/>
</dbReference>
<evidence type="ECO:0000256" key="3">
    <source>
        <dbReference type="ARBA" id="ARBA00022692"/>
    </source>
</evidence>
<gene>
    <name evidence="12" type="ORF">CUNI_LOCUS9864</name>
</gene>
<dbReference type="PRINTS" id="PR00896">
    <property type="entry name" value="VASOPRESSINR"/>
</dbReference>
<dbReference type="PANTHER" id="PTHR24241:SF161">
    <property type="entry name" value="G-PROTEIN COUPLED RECEPTORS FAMILY 1 PROFILE DOMAIN-CONTAINING PROTEIN"/>
    <property type="match status" value="1"/>
</dbReference>
<keyword evidence="9 10" id="KW-0807">Transducer</keyword>
<keyword evidence="3 10" id="KW-0812">Transmembrane</keyword>
<evidence type="ECO:0000313" key="13">
    <source>
        <dbReference type="Proteomes" id="UP000678393"/>
    </source>
</evidence>
<sequence length="360" mass="41096">MKDSQRFLEMALPDVRQTGQLDNNTDLAVTGRDEALVKIEVMTGNTCVLAVLARKRKVTSRMHVFIFHLSIADLLVAIFNILPQLIWDITGTFYGGDALCRYIKFMQIYVMYLSTYMLVMTAIDRYRAVCHPLSAFNSSSKTTIYAMIWAAYVISGILSLPQPIIFKIQEPEKGSGLWECWVNFDPPWTMTLYVMSFTLAIYIVPLALLMFAYMSICWTICQKHKTAKMNRPGVTKCDASSSNLSLPSRHVYSSYMTTRLVLRSPGVMERRSHLMGRHRSAASTTPRAHSLRGFSRAKMKTVQLTFVVIVAYVLCWSPFFVSQLWWLYDVTQENNEAVVVMILLGSLNSCCNPWIYLAFR</sequence>
<dbReference type="GO" id="GO:0042277">
    <property type="term" value="F:peptide binding"/>
    <property type="evidence" value="ECO:0007669"/>
    <property type="project" value="TreeGrafter"/>
</dbReference>
<dbReference type="PROSITE" id="PS00237">
    <property type="entry name" value="G_PROTEIN_RECEP_F1_1"/>
    <property type="match status" value="1"/>
</dbReference>
<dbReference type="CDD" id="cd15196">
    <property type="entry name" value="7tmA_Vasopressin_Oxytocin"/>
    <property type="match status" value="1"/>
</dbReference>
<keyword evidence="4 10" id="KW-1133">Transmembrane helix</keyword>
<dbReference type="PRINTS" id="PR00237">
    <property type="entry name" value="GPCRRHODOPSN"/>
</dbReference>
<comment type="caution">
    <text evidence="10">Lacks conserved residue(s) required for the propagation of feature annotation.</text>
</comment>
<dbReference type="SUPFAM" id="SSF81321">
    <property type="entry name" value="Family A G protein-coupled receptor-like"/>
    <property type="match status" value="1"/>
</dbReference>
<dbReference type="Gene3D" id="1.20.1070.10">
    <property type="entry name" value="Rhodopsin 7-helix transmembrane proteins"/>
    <property type="match status" value="1"/>
</dbReference>
<dbReference type="PANTHER" id="PTHR24241">
    <property type="entry name" value="NEUROPEPTIDE RECEPTOR-RELATED G-PROTEIN COUPLED RECEPTOR"/>
    <property type="match status" value="1"/>
</dbReference>
<reference evidence="12" key="1">
    <citation type="submission" date="2021-04" db="EMBL/GenBank/DDBJ databases">
        <authorList>
            <consortium name="Molecular Ecology Group"/>
        </authorList>
    </citation>
    <scope>NUCLEOTIDE SEQUENCE</scope>
</reference>
<keyword evidence="8 10" id="KW-0325">Glycoprotein</keyword>
<dbReference type="Pfam" id="PF00001">
    <property type="entry name" value="7tm_1"/>
    <property type="match status" value="1"/>
</dbReference>
<proteinExistence type="inferred from homology"/>
<evidence type="ECO:0000259" key="11">
    <source>
        <dbReference type="PROSITE" id="PS50262"/>
    </source>
</evidence>
<dbReference type="InterPro" id="IPR001817">
    <property type="entry name" value="Vasoprsn_rcpt"/>
</dbReference>
<keyword evidence="5 10" id="KW-0297">G-protein coupled receptor</keyword>
<feature type="transmembrane region" description="Helical" evidence="10">
    <location>
        <begin position="64"/>
        <end position="82"/>
    </location>
</feature>
<dbReference type="EMBL" id="CAJHNH020001754">
    <property type="protein sequence ID" value="CAG5124306.1"/>
    <property type="molecule type" value="Genomic_DNA"/>
</dbReference>
<keyword evidence="7 10" id="KW-0675">Receptor</keyword>